<evidence type="ECO:0000313" key="2">
    <source>
        <dbReference type="EMBL" id="KAF1746557.1"/>
    </source>
</evidence>
<dbReference type="PANTHER" id="PTHR31379">
    <property type="entry name" value="F-BOX C PROTEIN-RELATED-RELATED"/>
    <property type="match status" value="1"/>
</dbReference>
<protein>
    <submittedName>
        <fullName evidence="2">Uncharacterized protein</fullName>
    </submittedName>
</protein>
<feature type="coiled-coil region" evidence="1">
    <location>
        <begin position="108"/>
        <end position="158"/>
    </location>
</feature>
<organism evidence="2 3">
    <name type="scientific">Caenorhabditis remanei</name>
    <name type="common">Caenorhabditis vulgaris</name>
    <dbReference type="NCBI Taxonomy" id="31234"/>
    <lineage>
        <taxon>Eukaryota</taxon>
        <taxon>Metazoa</taxon>
        <taxon>Ecdysozoa</taxon>
        <taxon>Nematoda</taxon>
        <taxon>Chromadorea</taxon>
        <taxon>Rhabditida</taxon>
        <taxon>Rhabditina</taxon>
        <taxon>Rhabditomorpha</taxon>
        <taxon>Rhabditoidea</taxon>
        <taxon>Rhabditidae</taxon>
        <taxon>Peloderinae</taxon>
        <taxon>Caenorhabditis</taxon>
    </lineage>
</organism>
<dbReference type="RefSeq" id="XP_003095862.2">
    <property type="nucleotide sequence ID" value="XM_003095814.2"/>
</dbReference>
<dbReference type="GeneID" id="9808058"/>
<dbReference type="PANTHER" id="PTHR31379:SF1">
    <property type="entry name" value="F-BOX C PROTEIN-RELATED"/>
    <property type="match status" value="1"/>
</dbReference>
<dbReference type="AlphaFoldDB" id="A0A6A5FVG2"/>
<dbReference type="InterPro" id="IPR021942">
    <property type="entry name" value="DUF3557"/>
</dbReference>
<proteinExistence type="predicted"/>
<evidence type="ECO:0000256" key="1">
    <source>
        <dbReference type="SAM" id="Coils"/>
    </source>
</evidence>
<dbReference type="Proteomes" id="UP000483820">
    <property type="component" value="Chromosome X"/>
</dbReference>
<comment type="caution">
    <text evidence="2">The sequence shown here is derived from an EMBL/GenBank/DDBJ whole genome shotgun (WGS) entry which is preliminary data.</text>
</comment>
<sequence>MNSTHKTPLSYLCAQTVLNYVDFSLRTTLSKKCPGFATLHKFSPARIQRLSLNKNRIEFDHTIYGVTIIRIRKEGEPSEHVKGMNSKGGWECDLDEYGFAEGERIYSVDDLEKTLARAEMQLEKDLSTANPKAAEAIKKNFNREHRDKSDKIEALKLKAGNLPSAYDQYIRMVVISSKFKTVEYVKYTQKLHKAMEYLMSKIFGHSIMSNKKIIVGYLTIEDGASVYLETISPRINYEDHPLNTITTVGGNYVEFPIVGSADLHVIKGGDFINCSNALRVHFKIDRFHVDDFYNLLEYLKKGNCPTGKHISIIYVYMIFFALRSIPNSVRGKFPGDKNPIKCYTVRHGNPGKEINCFFVRKALITELHIKIHPRGFATKY</sequence>
<keyword evidence="1" id="KW-0175">Coiled coil</keyword>
<dbReference type="EMBL" id="WUAV01000006">
    <property type="protein sequence ID" value="KAF1746557.1"/>
    <property type="molecule type" value="Genomic_DNA"/>
</dbReference>
<gene>
    <name evidence="2" type="ORF">GCK72_023014</name>
</gene>
<evidence type="ECO:0000313" key="3">
    <source>
        <dbReference type="Proteomes" id="UP000483820"/>
    </source>
</evidence>
<name>A0A6A5FVG2_CAERE</name>
<dbReference type="KEGG" id="crq:GCK72_023014"/>
<dbReference type="CTD" id="9808058"/>
<accession>A0A6A5FVG2</accession>
<reference evidence="2 3" key="1">
    <citation type="submission" date="2019-12" db="EMBL/GenBank/DDBJ databases">
        <title>Chromosome-level assembly of the Caenorhabditis remanei genome.</title>
        <authorList>
            <person name="Teterina A.A."/>
            <person name="Willis J.H."/>
            <person name="Phillips P.C."/>
        </authorList>
    </citation>
    <scope>NUCLEOTIDE SEQUENCE [LARGE SCALE GENOMIC DNA]</scope>
    <source>
        <strain evidence="2 3">PX506</strain>
        <tissue evidence="2">Whole organism</tissue>
    </source>
</reference>